<feature type="region of interest" description="Disordered" evidence="1">
    <location>
        <begin position="342"/>
        <end position="399"/>
    </location>
</feature>
<dbReference type="Gene3D" id="2.60.40.10">
    <property type="entry name" value="Immunoglobulins"/>
    <property type="match status" value="1"/>
</dbReference>
<feature type="compositionally biased region" description="Acidic residues" evidence="1">
    <location>
        <begin position="363"/>
        <end position="373"/>
    </location>
</feature>
<name>A0A381R3I0_9ZZZZ</name>
<dbReference type="AlphaFoldDB" id="A0A381R3I0"/>
<gene>
    <name evidence="2" type="ORF">METZ01_LOCUS38233</name>
</gene>
<reference evidence="2" key="1">
    <citation type="submission" date="2018-05" db="EMBL/GenBank/DDBJ databases">
        <authorList>
            <person name="Lanie J.A."/>
            <person name="Ng W.-L."/>
            <person name="Kazmierczak K.M."/>
            <person name="Andrzejewski T.M."/>
            <person name="Davidsen T.M."/>
            <person name="Wayne K.J."/>
            <person name="Tettelin H."/>
            <person name="Glass J.I."/>
            <person name="Rusch D."/>
            <person name="Podicherti R."/>
            <person name="Tsui H.-C.T."/>
            <person name="Winkler M.E."/>
        </authorList>
    </citation>
    <scope>NUCLEOTIDE SEQUENCE</scope>
</reference>
<organism evidence="2">
    <name type="scientific">marine metagenome</name>
    <dbReference type="NCBI Taxonomy" id="408172"/>
    <lineage>
        <taxon>unclassified sequences</taxon>
        <taxon>metagenomes</taxon>
        <taxon>ecological metagenomes</taxon>
    </lineage>
</organism>
<accession>A0A381R3I0</accession>
<dbReference type="InterPro" id="IPR013783">
    <property type="entry name" value="Ig-like_fold"/>
</dbReference>
<sequence length="1112" mass="125352">MVFVLFISGLFADLPFIQNNKYPNGPQKDWNQRQFKKYYRWIERHSNRTADSDDQILRRQDAIISGNKITTQIWNYGSISEPGNRVTDIVWEGLGYGYEFGPFICAEVPLASNSHPDAYPKVVGGDTTWFARIISDGLVTDPERSPDGSEYWTWEPLAYSDEGIYFADPNYDKIPTASDIDRDFDGKPDSWAYDWYNANLKEYVWPGDLRQGASNADEEAFFVCDDRNNKEFEYYPFPEDSARKGLGLQIEYRYYQWANPLAEDIIFLIYKITNKSSKDLNEVTFGMWGDPHIGGPSDWSDDLSYFDHDINMVYCWDEDGSASGSANNPGYFGYKFLESPGNPYDQLDNDDDGMVDESRDNGIDDDNDWDPEKDDIGVDGVPNTGDMGEGDGLPTAGDQYDIREPGEPNFEWTDLDESDMVGLTGFSSPAFSGTTIADDQRVYDDFLQPGVFDSANATQSGDYVFIYSSGPISLPAGETRRFSIALLIGEDYDDLTLNAITSQDIYERNYQFAKPPEKPTITAVPGDERITLYWDHVAEESLDPISEEYDFEGYVIYRSTHPQFLDQQTITDANGSKFLFEPLKMFNGAPARFDLDNDYFGMSSVVYPGRGAYYTLGDNTGLVHSYVDSNNVLNGQTYYYAVVSYDHGSEELQIPPSECSKTITVNPTTNELIIDVNTIRIVPSTPAIGLVRGTIKDNLIEHRAGVTTGKIILDIVDYYSLENENQFEITFRESPTRYSIKDLMPIEDQVVISIEQYRQLSYQNIDLESVQVYDVNGNIFVIDQDYEILDEMGKIKGIAGGSITEGNTYTVSYLYYPIVNSKAVSLEETNPIVDGIKVTVQDIELALNVENTKWSISSSCSWSPEVIPFNGADQFMYPGAYEVRFFDEIVDTSSTTLHPSFGISRMNFEVWDVTPGRIPMQEEVTIIEEGNNPDSLWSPGDRAIIMDGEPLGGKWEFTFFLPDSGDTISAGAGDVFFIDTHRPFAESDTLLFTTVASQYDKTVASGKLDSIYVVPNPYVVTNVLEQLDLQNPMDRGPRKIYFTNLPKECTISIYTVSGDLVETLEHNSDIENSQEHWDLTTKDNFPLAYGVYLYHVDAPGIGEKLGRFAVIK</sequence>
<proteinExistence type="predicted"/>
<evidence type="ECO:0000313" key="2">
    <source>
        <dbReference type="EMBL" id="SUZ85379.1"/>
    </source>
</evidence>
<dbReference type="EMBL" id="UINC01001633">
    <property type="protein sequence ID" value="SUZ85379.1"/>
    <property type="molecule type" value="Genomic_DNA"/>
</dbReference>
<dbReference type="Gene3D" id="2.60.40.4070">
    <property type="match status" value="1"/>
</dbReference>
<protein>
    <submittedName>
        <fullName evidence="2">Uncharacterized protein</fullName>
    </submittedName>
</protein>
<evidence type="ECO:0000256" key="1">
    <source>
        <dbReference type="SAM" id="MobiDB-lite"/>
    </source>
</evidence>